<dbReference type="PROSITE" id="PS00108">
    <property type="entry name" value="PROTEIN_KINASE_ST"/>
    <property type="match status" value="1"/>
</dbReference>
<keyword evidence="12" id="KW-1185">Reference proteome</keyword>
<evidence type="ECO:0000256" key="3">
    <source>
        <dbReference type="ARBA" id="ARBA00022777"/>
    </source>
</evidence>
<evidence type="ECO:0000256" key="4">
    <source>
        <dbReference type="ARBA" id="ARBA00022840"/>
    </source>
</evidence>
<dbReference type="EC" id="2.7.12.2" evidence="6"/>
<dbReference type="Pfam" id="PF00069">
    <property type="entry name" value="Pkinase"/>
    <property type="match status" value="1"/>
</dbReference>
<comment type="caution">
    <text evidence="11">The sequence shown here is derived from an EMBL/GenBank/DDBJ whole genome shotgun (WGS) entry which is preliminary data.</text>
</comment>
<dbReference type="GO" id="GO:0016301">
    <property type="term" value="F:kinase activity"/>
    <property type="evidence" value="ECO:0007669"/>
    <property type="project" value="UniProtKB-KW"/>
</dbReference>
<reference evidence="11 12" key="1">
    <citation type="submission" date="2024-04" db="EMBL/GenBank/DDBJ databases">
        <title>Tritrichomonas musculus Genome.</title>
        <authorList>
            <person name="Alves-Ferreira E."/>
            <person name="Grigg M."/>
            <person name="Lorenzi H."/>
            <person name="Galac M."/>
        </authorList>
    </citation>
    <scope>NUCLEOTIDE SEQUENCE [LARGE SCALE GENOMIC DNA]</scope>
    <source>
        <strain evidence="11 12">EAF2021</strain>
    </source>
</reference>
<evidence type="ECO:0000256" key="1">
    <source>
        <dbReference type="ARBA" id="ARBA00022679"/>
    </source>
</evidence>
<evidence type="ECO:0000259" key="10">
    <source>
        <dbReference type="PROSITE" id="PS50011"/>
    </source>
</evidence>
<evidence type="ECO:0000313" key="11">
    <source>
        <dbReference type="EMBL" id="KAK8882130.1"/>
    </source>
</evidence>
<dbReference type="Gene3D" id="1.10.510.10">
    <property type="entry name" value="Transferase(Phosphotransferase) domain 1"/>
    <property type="match status" value="1"/>
</dbReference>
<evidence type="ECO:0000256" key="2">
    <source>
        <dbReference type="ARBA" id="ARBA00022741"/>
    </source>
</evidence>
<keyword evidence="4" id="KW-0067">ATP-binding</keyword>
<dbReference type="PANTHER" id="PTHR48013">
    <property type="entry name" value="DUAL SPECIFICITY MITOGEN-ACTIVATED PROTEIN KINASE KINASE 5-RELATED"/>
    <property type="match status" value="1"/>
</dbReference>
<evidence type="ECO:0000256" key="8">
    <source>
        <dbReference type="ARBA" id="ARBA00049299"/>
    </source>
</evidence>
<dbReference type="InterPro" id="IPR011009">
    <property type="entry name" value="Kinase-like_dom_sf"/>
</dbReference>
<sequence>MYLEIREISSGASGKVLEVAKEVKYALKVMHMREIDGKKLRHFMMEYEILNHLHHPNIIRAFGISLDSDSCSPSILLEFCPQDLHSLIKERSVSNIQLAFIIHQIIEGMKYVHSCRIIHRDIKPSNILITEDGIIKICDFGISKQSQTSIFGGTQKFMAPELIDEHDNYDEKVDVYSFGVLLFQQRRNAEN</sequence>
<dbReference type="InterPro" id="IPR008271">
    <property type="entry name" value="Ser/Thr_kinase_AS"/>
</dbReference>
<name>A0ABR2JTL3_9EUKA</name>
<comment type="catalytic activity">
    <reaction evidence="8">
        <text>L-threonyl-[protein] + ATP = O-phospho-L-threonyl-[protein] + ADP + H(+)</text>
        <dbReference type="Rhea" id="RHEA:46608"/>
        <dbReference type="Rhea" id="RHEA-COMP:11060"/>
        <dbReference type="Rhea" id="RHEA-COMP:11605"/>
        <dbReference type="ChEBI" id="CHEBI:15378"/>
        <dbReference type="ChEBI" id="CHEBI:30013"/>
        <dbReference type="ChEBI" id="CHEBI:30616"/>
        <dbReference type="ChEBI" id="CHEBI:61977"/>
        <dbReference type="ChEBI" id="CHEBI:456216"/>
        <dbReference type="EC" id="2.7.12.2"/>
    </reaction>
</comment>
<evidence type="ECO:0000256" key="6">
    <source>
        <dbReference type="ARBA" id="ARBA00038999"/>
    </source>
</evidence>
<dbReference type="PROSITE" id="PS50011">
    <property type="entry name" value="PROTEIN_KINASE_DOM"/>
    <property type="match status" value="1"/>
</dbReference>
<dbReference type="Proteomes" id="UP001470230">
    <property type="component" value="Unassembled WGS sequence"/>
</dbReference>
<dbReference type="SUPFAM" id="SSF56112">
    <property type="entry name" value="Protein kinase-like (PK-like)"/>
    <property type="match status" value="1"/>
</dbReference>
<keyword evidence="2" id="KW-0547">Nucleotide-binding</keyword>
<proteinExistence type="inferred from homology"/>
<gene>
    <name evidence="11" type="ORF">M9Y10_044770</name>
</gene>
<protein>
    <recommendedName>
        <fullName evidence="6">mitogen-activated protein kinase kinase</fullName>
        <ecNumber evidence="6">2.7.12.2</ecNumber>
    </recommendedName>
</protein>
<evidence type="ECO:0000313" key="12">
    <source>
        <dbReference type="Proteomes" id="UP001470230"/>
    </source>
</evidence>
<comment type="catalytic activity">
    <reaction evidence="9">
        <text>L-tyrosyl-[protein] + ATP = O-phospho-L-tyrosyl-[protein] + ADP + H(+)</text>
        <dbReference type="Rhea" id="RHEA:10596"/>
        <dbReference type="Rhea" id="RHEA-COMP:10136"/>
        <dbReference type="Rhea" id="RHEA-COMP:20101"/>
        <dbReference type="ChEBI" id="CHEBI:15378"/>
        <dbReference type="ChEBI" id="CHEBI:30616"/>
        <dbReference type="ChEBI" id="CHEBI:46858"/>
        <dbReference type="ChEBI" id="CHEBI:61978"/>
        <dbReference type="ChEBI" id="CHEBI:456216"/>
        <dbReference type="EC" id="2.7.12.2"/>
    </reaction>
</comment>
<dbReference type="SMART" id="SM00220">
    <property type="entry name" value="S_TKc"/>
    <property type="match status" value="1"/>
</dbReference>
<feature type="domain" description="Protein kinase" evidence="10">
    <location>
        <begin position="2"/>
        <end position="191"/>
    </location>
</feature>
<organism evidence="11 12">
    <name type="scientific">Tritrichomonas musculus</name>
    <dbReference type="NCBI Taxonomy" id="1915356"/>
    <lineage>
        <taxon>Eukaryota</taxon>
        <taxon>Metamonada</taxon>
        <taxon>Parabasalia</taxon>
        <taxon>Tritrichomonadida</taxon>
        <taxon>Tritrichomonadidae</taxon>
        <taxon>Tritrichomonas</taxon>
    </lineage>
</organism>
<dbReference type="EMBL" id="JAPFFF010000009">
    <property type="protein sequence ID" value="KAK8882130.1"/>
    <property type="molecule type" value="Genomic_DNA"/>
</dbReference>
<comment type="similarity">
    <text evidence="5">Belongs to the protein kinase superfamily. STE Ser/Thr protein kinase family. MAP kinase kinase subfamily.</text>
</comment>
<evidence type="ECO:0000256" key="7">
    <source>
        <dbReference type="ARBA" id="ARBA00049014"/>
    </source>
</evidence>
<evidence type="ECO:0000256" key="9">
    <source>
        <dbReference type="ARBA" id="ARBA00051693"/>
    </source>
</evidence>
<evidence type="ECO:0000256" key="5">
    <source>
        <dbReference type="ARBA" id="ARBA00038035"/>
    </source>
</evidence>
<dbReference type="InterPro" id="IPR000719">
    <property type="entry name" value="Prot_kinase_dom"/>
</dbReference>
<dbReference type="PANTHER" id="PTHR48013:SF9">
    <property type="entry name" value="DUAL SPECIFICITY MITOGEN-ACTIVATED PROTEIN KINASE KINASE 5"/>
    <property type="match status" value="1"/>
</dbReference>
<keyword evidence="3 11" id="KW-0418">Kinase</keyword>
<comment type="catalytic activity">
    <reaction evidence="7">
        <text>L-seryl-[protein] + ATP = O-phospho-L-seryl-[protein] + ADP + H(+)</text>
        <dbReference type="Rhea" id="RHEA:17989"/>
        <dbReference type="Rhea" id="RHEA-COMP:9863"/>
        <dbReference type="Rhea" id="RHEA-COMP:11604"/>
        <dbReference type="ChEBI" id="CHEBI:15378"/>
        <dbReference type="ChEBI" id="CHEBI:29999"/>
        <dbReference type="ChEBI" id="CHEBI:30616"/>
        <dbReference type="ChEBI" id="CHEBI:83421"/>
        <dbReference type="ChEBI" id="CHEBI:456216"/>
        <dbReference type="EC" id="2.7.12.2"/>
    </reaction>
</comment>
<accession>A0ABR2JTL3</accession>
<keyword evidence="1" id="KW-0808">Transferase</keyword>